<feature type="transmembrane region" description="Helical" evidence="8">
    <location>
        <begin position="179"/>
        <end position="200"/>
    </location>
</feature>
<accession>A0A938B419</accession>
<dbReference type="PANTHER" id="PTHR42718">
    <property type="entry name" value="MAJOR FACILITATOR SUPERFAMILY MULTIDRUG TRANSPORTER MFSC"/>
    <property type="match status" value="1"/>
</dbReference>
<feature type="transmembrane region" description="Helical" evidence="8">
    <location>
        <begin position="239"/>
        <end position="259"/>
    </location>
</feature>
<feature type="transmembrane region" description="Helical" evidence="8">
    <location>
        <begin position="155"/>
        <end position="173"/>
    </location>
</feature>
<evidence type="ECO:0000256" key="8">
    <source>
        <dbReference type="SAM" id="Phobius"/>
    </source>
</evidence>
<feature type="transmembrane region" description="Helical" evidence="8">
    <location>
        <begin position="279"/>
        <end position="304"/>
    </location>
</feature>
<evidence type="ECO:0000256" key="6">
    <source>
        <dbReference type="ARBA" id="ARBA00022989"/>
    </source>
</evidence>
<dbReference type="InterPro" id="IPR036259">
    <property type="entry name" value="MFS_trans_sf"/>
</dbReference>
<dbReference type="PROSITE" id="PS50850">
    <property type="entry name" value="MFS"/>
    <property type="match status" value="1"/>
</dbReference>
<feature type="transmembrane region" description="Helical" evidence="8">
    <location>
        <begin position="212"/>
        <end position="233"/>
    </location>
</feature>
<feature type="transmembrane region" description="Helical" evidence="8">
    <location>
        <begin position="344"/>
        <end position="377"/>
    </location>
</feature>
<dbReference type="NCBIfam" id="TIGR00711">
    <property type="entry name" value="efflux_EmrB"/>
    <property type="match status" value="1"/>
</dbReference>
<dbReference type="InterPro" id="IPR004638">
    <property type="entry name" value="EmrB-like"/>
</dbReference>
<feature type="transmembrane region" description="Helical" evidence="8">
    <location>
        <begin position="125"/>
        <end position="143"/>
    </location>
</feature>
<gene>
    <name evidence="10" type="ORF">FJZ47_17845</name>
</gene>
<feature type="transmembrane region" description="Helical" evidence="8">
    <location>
        <begin position="21"/>
        <end position="40"/>
    </location>
</feature>
<organism evidence="10 11">
    <name type="scientific">Tectimicrobiota bacterium</name>
    <dbReference type="NCBI Taxonomy" id="2528274"/>
    <lineage>
        <taxon>Bacteria</taxon>
        <taxon>Pseudomonadati</taxon>
        <taxon>Nitrospinota/Tectimicrobiota group</taxon>
        <taxon>Candidatus Tectimicrobiota</taxon>
    </lineage>
</organism>
<dbReference type="GO" id="GO:0005886">
    <property type="term" value="C:plasma membrane"/>
    <property type="evidence" value="ECO:0007669"/>
    <property type="project" value="UniProtKB-SubCell"/>
</dbReference>
<feature type="transmembrane region" description="Helical" evidence="8">
    <location>
        <begin position="497"/>
        <end position="516"/>
    </location>
</feature>
<dbReference type="InterPro" id="IPR011701">
    <property type="entry name" value="MFS"/>
</dbReference>
<keyword evidence="7 8" id="KW-0472">Membrane</keyword>
<evidence type="ECO:0000313" key="10">
    <source>
        <dbReference type="EMBL" id="MBM3225644.1"/>
    </source>
</evidence>
<dbReference type="GO" id="GO:0022857">
    <property type="term" value="F:transmembrane transporter activity"/>
    <property type="evidence" value="ECO:0007669"/>
    <property type="project" value="InterPro"/>
</dbReference>
<evidence type="ECO:0000256" key="2">
    <source>
        <dbReference type="ARBA" id="ARBA00008537"/>
    </source>
</evidence>
<evidence type="ECO:0000259" key="9">
    <source>
        <dbReference type="PROSITE" id="PS50850"/>
    </source>
</evidence>
<dbReference type="Gene3D" id="1.20.1250.20">
    <property type="entry name" value="MFS general substrate transporter like domains"/>
    <property type="match status" value="2"/>
</dbReference>
<evidence type="ECO:0000256" key="7">
    <source>
        <dbReference type="ARBA" id="ARBA00023136"/>
    </source>
</evidence>
<keyword evidence="5 8" id="KW-0812">Transmembrane</keyword>
<evidence type="ECO:0000256" key="3">
    <source>
        <dbReference type="ARBA" id="ARBA00022448"/>
    </source>
</evidence>
<proteinExistence type="inferred from homology"/>
<comment type="subcellular location">
    <subcellularLocation>
        <location evidence="1">Cell membrane</location>
        <topology evidence="1">Multi-pass membrane protein</topology>
    </subcellularLocation>
</comment>
<dbReference type="InterPro" id="IPR020846">
    <property type="entry name" value="MFS_dom"/>
</dbReference>
<keyword evidence="3" id="KW-0813">Transport</keyword>
<comment type="caution">
    <text evidence="10">The sequence shown here is derived from an EMBL/GenBank/DDBJ whole genome shotgun (WGS) entry which is preliminary data.</text>
</comment>
<name>A0A938B419_UNCTE</name>
<evidence type="ECO:0000256" key="5">
    <source>
        <dbReference type="ARBA" id="ARBA00022692"/>
    </source>
</evidence>
<evidence type="ECO:0000256" key="1">
    <source>
        <dbReference type="ARBA" id="ARBA00004651"/>
    </source>
</evidence>
<dbReference type="SUPFAM" id="SSF103473">
    <property type="entry name" value="MFS general substrate transporter"/>
    <property type="match status" value="1"/>
</dbReference>
<dbReference type="Pfam" id="PF07690">
    <property type="entry name" value="MFS_1"/>
    <property type="match status" value="1"/>
</dbReference>
<dbReference type="Proteomes" id="UP000712673">
    <property type="component" value="Unassembled WGS sequence"/>
</dbReference>
<dbReference type="PANTHER" id="PTHR42718:SF9">
    <property type="entry name" value="MAJOR FACILITATOR SUPERFAMILY MULTIDRUG TRANSPORTER MFSC"/>
    <property type="match status" value="1"/>
</dbReference>
<evidence type="ECO:0000313" key="11">
    <source>
        <dbReference type="Proteomes" id="UP000712673"/>
    </source>
</evidence>
<feature type="transmembrane region" description="Helical" evidence="8">
    <location>
        <begin position="92"/>
        <end position="119"/>
    </location>
</feature>
<feature type="domain" description="Major facilitator superfamily (MFS) profile" evidence="9">
    <location>
        <begin position="26"/>
        <end position="519"/>
    </location>
</feature>
<keyword evidence="4" id="KW-1003">Cell membrane</keyword>
<reference evidence="10" key="1">
    <citation type="submission" date="2019-03" db="EMBL/GenBank/DDBJ databases">
        <title>Lake Tanganyika Metagenome-Assembled Genomes (MAGs).</title>
        <authorList>
            <person name="Tran P."/>
        </authorList>
    </citation>
    <scope>NUCLEOTIDE SEQUENCE</scope>
    <source>
        <strain evidence="10">K_DeepCast_65m_m2_066</strain>
    </source>
</reference>
<comment type="similarity">
    <text evidence="2">Belongs to the major facilitator superfamily. EmrB family.</text>
</comment>
<sequence length="527" mass="57577">MISTTSQASRSPLRLDPQAPYYKWLIAGVILLASATQIFAGTSLNLAIPRLMVTFGTDLAATQWVATGFLVTRTLVIPLLGWLGSIMGNRTLFVVIMSGFVLTSLGCGLASSLGMLVLFRLLQGAVMGPIEGLTAVILVQIFPPRQRGLAVGLRSIGWSTGELLFYTIGAYFLENISWRFLFFLGIPSGILSIILGWLLLPQQEETRNPSVDYPGIIFLGSFLVPLLLTISFARNSETAFATLLLLGSGALLGGGLFVLWEWRTRFPAINLQLFRYPTFCLLCGTAFFNNMGLFGGLFMVPIFLQQVIGLTPLQASLLMLPALPFSAISGPITGRLSDLAPPPLVAVGGLLALAIVFYLFASISAVTTVLVLIGYLILYRTFMDTVGVPVTALTVQSLPPQDVRMGQGLVGVVRSIGASLGVTVTSVFFERRREWHQLDTYARYDNTSASHIETVHDFRFMLQDVGVVGAGVEPITLSALSQQLDIEAIATSFQESFLLICLCFFLAMLPMLWLFYRMRYTREHVTP</sequence>
<evidence type="ECO:0000256" key="4">
    <source>
        <dbReference type="ARBA" id="ARBA00022475"/>
    </source>
</evidence>
<keyword evidence="6 8" id="KW-1133">Transmembrane helix</keyword>
<dbReference type="EMBL" id="VGLS01000640">
    <property type="protein sequence ID" value="MBM3225644.1"/>
    <property type="molecule type" value="Genomic_DNA"/>
</dbReference>
<dbReference type="AlphaFoldDB" id="A0A938B419"/>
<protein>
    <submittedName>
        <fullName evidence="10">DHA2 family efflux MFS transporter permease subunit</fullName>
    </submittedName>
</protein>
<feature type="transmembrane region" description="Helical" evidence="8">
    <location>
        <begin position="60"/>
        <end position="80"/>
    </location>
</feature>